<name>A0AAV5GBJ8_CORAM</name>
<comment type="caution">
    <text evidence="2">The sequence shown here is derived from an EMBL/GenBank/DDBJ whole genome shotgun (WGS) entry which is preliminary data.</text>
</comment>
<evidence type="ECO:0000256" key="1">
    <source>
        <dbReference type="SAM" id="Phobius"/>
    </source>
</evidence>
<gene>
    <name evidence="2" type="ORF">CAT723_13650</name>
</gene>
<dbReference type="AlphaFoldDB" id="A0AAV5GBJ8"/>
<proteinExistence type="predicted"/>
<keyword evidence="1" id="KW-0472">Membrane</keyword>
<dbReference type="Proteomes" id="UP001054925">
    <property type="component" value="Unassembled WGS sequence"/>
</dbReference>
<organism evidence="2 3">
    <name type="scientific">Corynebacterium ammoniagenes</name>
    <name type="common">Brevibacterium ammoniagenes</name>
    <dbReference type="NCBI Taxonomy" id="1697"/>
    <lineage>
        <taxon>Bacteria</taxon>
        <taxon>Bacillati</taxon>
        <taxon>Actinomycetota</taxon>
        <taxon>Actinomycetes</taxon>
        <taxon>Mycobacteriales</taxon>
        <taxon>Corynebacteriaceae</taxon>
        <taxon>Corynebacterium</taxon>
    </lineage>
</organism>
<keyword evidence="1" id="KW-0812">Transmembrane</keyword>
<feature type="transmembrane region" description="Helical" evidence="1">
    <location>
        <begin position="34"/>
        <end position="50"/>
    </location>
</feature>
<keyword evidence="1" id="KW-1133">Transmembrane helix</keyword>
<dbReference type="EMBL" id="BQKK01000002">
    <property type="protein sequence ID" value="GJN42886.1"/>
    <property type="molecule type" value="Genomic_DNA"/>
</dbReference>
<feature type="transmembrane region" description="Helical" evidence="1">
    <location>
        <begin position="12"/>
        <end position="28"/>
    </location>
</feature>
<reference evidence="2" key="1">
    <citation type="submission" date="2021-12" db="EMBL/GenBank/DDBJ databases">
        <title>Draft genome sequence of Corynebacterium ammoniagenes strain T-723.</title>
        <authorList>
            <person name="Matsuzawa M."/>
            <person name="Hiratani M."/>
            <person name="Abe I."/>
            <person name="Tsuji Y."/>
            <person name="Nakamura J."/>
        </authorList>
    </citation>
    <scope>NUCLEOTIDE SEQUENCE</scope>
    <source>
        <strain evidence="2">T-723</strain>
    </source>
</reference>
<sequence>MAAIDIKNPKKVSTATVVSAGLLGGYITARESGIRPLGGVVLAAAGGWVVRSWLAKTNIATTVGLTALYVGGFGASHPLAKKIGSWPSVLAVTGATAGAAYLLSDSK</sequence>
<accession>A0AAV5GBJ8</accession>
<dbReference type="RefSeq" id="WP_236163779.1">
    <property type="nucleotide sequence ID" value="NZ_BQKK01000002.1"/>
</dbReference>
<evidence type="ECO:0000313" key="3">
    <source>
        <dbReference type="Proteomes" id="UP001054925"/>
    </source>
</evidence>
<evidence type="ECO:0000313" key="2">
    <source>
        <dbReference type="EMBL" id="GJN42886.1"/>
    </source>
</evidence>
<protein>
    <submittedName>
        <fullName evidence="2">Uncharacterized protein</fullName>
    </submittedName>
</protein>